<accession>A0A4V2NHP8</accession>
<dbReference type="InterPro" id="IPR050336">
    <property type="entry name" value="Chromosome_partition/occlusion"/>
</dbReference>
<dbReference type="SMART" id="SM00470">
    <property type="entry name" value="ParB"/>
    <property type="match status" value="1"/>
</dbReference>
<dbReference type="AlphaFoldDB" id="A0A4V2NHP8"/>
<dbReference type="InterPro" id="IPR003115">
    <property type="entry name" value="ParB_N"/>
</dbReference>
<dbReference type="SUPFAM" id="SSF109709">
    <property type="entry name" value="KorB DNA-binding domain-like"/>
    <property type="match status" value="1"/>
</dbReference>
<dbReference type="Gene3D" id="1.10.10.2830">
    <property type="match status" value="1"/>
</dbReference>
<evidence type="ECO:0000259" key="2">
    <source>
        <dbReference type="SMART" id="SM00470"/>
    </source>
</evidence>
<evidence type="ECO:0000313" key="3">
    <source>
        <dbReference type="EMBL" id="TCG09618.1"/>
    </source>
</evidence>
<feature type="region of interest" description="Disordered" evidence="1">
    <location>
        <begin position="393"/>
        <end position="418"/>
    </location>
</feature>
<dbReference type="PANTHER" id="PTHR33375">
    <property type="entry name" value="CHROMOSOME-PARTITIONING PROTEIN PARB-RELATED"/>
    <property type="match status" value="1"/>
</dbReference>
<gene>
    <name evidence="3" type="ORF">BZM27_04510</name>
</gene>
<dbReference type="Pfam" id="PF02195">
    <property type="entry name" value="ParB_N"/>
    <property type="match status" value="1"/>
</dbReference>
<dbReference type="CDD" id="cd16406">
    <property type="entry name" value="ParB_N_like"/>
    <property type="match status" value="1"/>
</dbReference>
<feature type="compositionally biased region" description="Polar residues" evidence="1">
    <location>
        <begin position="396"/>
        <end position="411"/>
    </location>
</feature>
<reference evidence="3 4" key="1">
    <citation type="submission" date="2017-02" db="EMBL/GenBank/DDBJ databases">
        <title>Paraburkholderia sophoroidis sp. nov. and Paraburkholderia steynii sp. nov. rhizobial symbionts of the fynbos legume Hypocalyptus sophoroides.</title>
        <authorList>
            <person name="Steenkamp E.T."/>
            <person name="Beukes C.W."/>
            <person name="Van Zyl E."/>
            <person name="Avontuur J."/>
            <person name="Chan W.Y."/>
            <person name="Hassen A."/>
            <person name="Palmer M."/>
            <person name="Mthombeni L."/>
            <person name="Phalane F."/>
            <person name="Sereme K."/>
            <person name="Venter S.N."/>
        </authorList>
    </citation>
    <scope>NUCLEOTIDE SEQUENCE [LARGE SCALE GENOMIC DNA]</scope>
    <source>
        <strain evidence="3 4">HC1.1ba</strain>
    </source>
</reference>
<name>A0A4V2NHP8_9BURK</name>
<dbReference type="Proteomes" id="UP000294200">
    <property type="component" value="Unassembled WGS sequence"/>
</dbReference>
<dbReference type="EMBL" id="MWML01000009">
    <property type="protein sequence ID" value="TCG09618.1"/>
    <property type="molecule type" value="Genomic_DNA"/>
</dbReference>
<dbReference type="PANTHER" id="PTHR33375:SF7">
    <property type="entry name" value="CHROMOSOME 2-PARTITIONING PROTEIN PARB-RELATED"/>
    <property type="match status" value="1"/>
</dbReference>
<feature type="compositionally biased region" description="Acidic residues" evidence="1">
    <location>
        <begin position="640"/>
        <end position="651"/>
    </location>
</feature>
<evidence type="ECO:0000256" key="1">
    <source>
        <dbReference type="SAM" id="MobiDB-lite"/>
    </source>
</evidence>
<sequence>METKGRIEYVPYSRLCLSPLNVRKKQPTGIESLAETIYEQGLMQNLVVHEIKSRAKLAKLGVCAGQRREAALDLLFAQRRITKDYPVPVLIVSEGEAVAASLIENREREPMCIADECVAFRLLTEEGKSVAHIAALFKLPDVAVRRALKIANLAPSLLDLLRNERLDYEQAKVLALADDHAAQERVWSEASNDWQRRPSELRTALTKAEIDVCDSALAKFVGLDAYEAAGGRVRRDLFSDDQNAGYIENAELLHRLATDRLIELSQALSAEGWNWTECRTRYDAMEIMRHGRIQSTTREPTKAEKTELAELTTRRDSVQAELDAYYDEDGEADEERCERLEAAATAAAYAVDQYAERFESFDPDDMRKAGAFVYVDEDGLVCIERGLVRRDDAPVNTGNEPHSLVTGSRGQTPKAKPLHSEKLCRRLTAHRTAAVQTELAQQPAVALAVLMYRMIPVVFRELYERAHIDHAVKIEVQTARDALVSNADDSVAWKALEDQRENWARILPRRPDELLAWLLQQDPGVMSSLFSFCVAATIDGISNADHPHPVNELANTLNVDFARYWKPTRTAYFEHVSKARIEAVVSEAVSPQVSGELRGMKKDDAAAAAELRVTDSGWLPEVLRNREVPKHVICGYWDDNDEEEADTDPETGEGRARLPMIRRTKPKLSEQSRLT</sequence>
<feature type="region of interest" description="Disordered" evidence="1">
    <location>
        <begin position="640"/>
        <end position="675"/>
    </location>
</feature>
<dbReference type="GO" id="GO:0005694">
    <property type="term" value="C:chromosome"/>
    <property type="evidence" value="ECO:0007669"/>
    <property type="project" value="TreeGrafter"/>
</dbReference>
<comment type="caution">
    <text evidence="3">The sequence shown here is derived from an EMBL/GenBank/DDBJ whole genome shotgun (WGS) entry which is preliminary data.</text>
</comment>
<dbReference type="SUPFAM" id="SSF110849">
    <property type="entry name" value="ParB/Sulfiredoxin"/>
    <property type="match status" value="1"/>
</dbReference>
<keyword evidence="4" id="KW-1185">Reference proteome</keyword>
<dbReference type="GO" id="GO:0007059">
    <property type="term" value="P:chromosome segregation"/>
    <property type="evidence" value="ECO:0007669"/>
    <property type="project" value="TreeGrafter"/>
</dbReference>
<evidence type="ECO:0000313" key="4">
    <source>
        <dbReference type="Proteomes" id="UP000294200"/>
    </source>
</evidence>
<protein>
    <submittedName>
        <fullName evidence="3">Chromosome partitioning protein ParB</fullName>
    </submittedName>
</protein>
<dbReference type="InterPro" id="IPR036086">
    <property type="entry name" value="ParB/Sulfiredoxin_sf"/>
</dbReference>
<feature type="domain" description="ParB-like N-terminal" evidence="2">
    <location>
        <begin position="8"/>
        <end position="106"/>
    </location>
</feature>
<proteinExistence type="predicted"/>
<organism evidence="3 4">
    <name type="scientific">Paraburkholderia steynii</name>
    <dbReference type="NCBI Taxonomy" id="1245441"/>
    <lineage>
        <taxon>Bacteria</taxon>
        <taxon>Pseudomonadati</taxon>
        <taxon>Pseudomonadota</taxon>
        <taxon>Betaproteobacteria</taxon>
        <taxon>Burkholderiales</taxon>
        <taxon>Burkholderiaceae</taxon>
        <taxon>Paraburkholderia</taxon>
    </lineage>
</organism>